<dbReference type="PANTHER" id="PTHR35548">
    <property type="entry name" value="EXPRESSED PROTEIN"/>
    <property type="match status" value="1"/>
</dbReference>
<sequence length="129" mass="14134">MVELWWFLLGAVIPVVVTGQALREKEKGTDQKSREKEEGGSNGSSFFCERVCTSKRMMPNQVGASTEDPMVDGCVTVCGTSQFDACVDACAKAVCTIQQNKEPNWNDVCLPRCQSECLKLVNSLSECSE</sequence>
<dbReference type="PANTHER" id="PTHR35548:SF1">
    <property type="entry name" value="EXPRESSED PROTEIN"/>
    <property type="match status" value="1"/>
</dbReference>
<feature type="region of interest" description="Disordered" evidence="1">
    <location>
        <begin position="24"/>
        <end position="45"/>
    </location>
</feature>
<feature type="signal peptide" evidence="2">
    <location>
        <begin position="1"/>
        <end position="19"/>
    </location>
</feature>
<comment type="caution">
    <text evidence="3">The sequence shown here is derived from an EMBL/GenBank/DDBJ whole genome shotgun (WGS) entry which is preliminary data.</text>
</comment>
<protein>
    <submittedName>
        <fullName evidence="3">Thionin-like protein</fullName>
    </submittedName>
</protein>
<dbReference type="EMBL" id="JXTC01000236">
    <property type="protein sequence ID" value="PON79323.1"/>
    <property type="molecule type" value="Genomic_DNA"/>
</dbReference>
<name>A0A2P5E1B6_TREOI</name>
<evidence type="ECO:0000313" key="3">
    <source>
        <dbReference type="EMBL" id="PON79323.1"/>
    </source>
</evidence>
<accession>A0A2P5E1B6</accession>
<keyword evidence="2" id="KW-0732">Signal</keyword>
<proteinExistence type="predicted"/>
<feature type="compositionally biased region" description="Basic and acidic residues" evidence="1">
    <location>
        <begin position="24"/>
        <end position="39"/>
    </location>
</feature>
<keyword evidence="4" id="KW-1185">Reference proteome</keyword>
<evidence type="ECO:0000313" key="4">
    <source>
        <dbReference type="Proteomes" id="UP000237000"/>
    </source>
</evidence>
<evidence type="ECO:0000256" key="1">
    <source>
        <dbReference type="SAM" id="MobiDB-lite"/>
    </source>
</evidence>
<gene>
    <name evidence="3" type="ORF">TorRG33x02_236050</name>
</gene>
<organism evidence="3 4">
    <name type="scientific">Trema orientale</name>
    <name type="common">Charcoal tree</name>
    <name type="synonym">Celtis orientalis</name>
    <dbReference type="NCBI Taxonomy" id="63057"/>
    <lineage>
        <taxon>Eukaryota</taxon>
        <taxon>Viridiplantae</taxon>
        <taxon>Streptophyta</taxon>
        <taxon>Embryophyta</taxon>
        <taxon>Tracheophyta</taxon>
        <taxon>Spermatophyta</taxon>
        <taxon>Magnoliopsida</taxon>
        <taxon>eudicotyledons</taxon>
        <taxon>Gunneridae</taxon>
        <taxon>Pentapetalae</taxon>
        <taxon>rosids</taxon>
        <taxon>fabids</taxon>
        <taxon>Rosales</taxon>
        <taxon>Cannabaceae</taxon>
        <taxon>Trema</taxon>
    </lineage>
</organism>
<dbReference type="STRING" id="63057.A0A2P5E1B6"/>
<reference evidence="4" key="1">
    <citation type="submission" date="2016-06" db="EMBL/GenBank/DDBJ databases">
        <title>Parallel loss of symbiosis genes in relatives of nitrogen-fixing non-legume Parasponia.</title>
        <authorList>
            <person name="Van Velzen R."/>
            <person name="Holmer R."/>
            <person name="Bu F."/>
            <person name="Rutten L."/>
            <person name="Van Zeijl A."/>
            <person name="Liu W."/>
            <person name="Santuari L."/>
            <person name="Cao Q."/>
            <person name="Sharma T."/>
            <person name="Shen D."/>
            <person name="Roswanjaya Y."/>
            <person name="Wardhani T."/>
            <person name="Kalhor M.S."/>
            <person name="Jansen J."/>
            <person name="Van den Hoogen J."/>
            <person name="Gungor B."/>
            <person name="Hartog M."/>
            <person name="Hontelez J."/>
            <person name="Verver J."/>
            <person name="Yang W.-C."/>
            <person name="Schijlen E."/>
            <person name="Repin R."/>
            <person name="Schilthuizen M."/>
            <person name="Schranz E."/>
            <person name="Heidstra R."/>
            <person name="Miyata K."/>
            <person name="Fedorova E."/>
            <person name="Kohlen W."/>
            <person name="Bisseling T."/>
            <person name="Smit S."/>
            <person name="Geurts R."/>
        </authorList>
    </citation>
    <scope>NUCLEOTIDE SEQUENCE [LARGE SCALE GENOMIC DNA]</scope>
    <source>
        <strain evidence="4">cv. RG33-2</strain>
    </source>
</reference>
<feature type="chain" id="PRO_5015132117" evidence="2">
    <location>
        <begin position="20"/>
        <end position="129"/>
    </location>
</feature>
<dbReference type="AlphaFoldDB" id="A0A2P5E1B6"/>
<dbReference type="InParanoid" id="A0A2P5E1B6"/>
<dbReference type="InterPro" id="IPR038934">
    <property type="entry name" value="At5g64816-like"/>
</dbReference>
<dbReference type="Proteomes" id="UP000237000">
    <property type="component" value="Unassembled WGS sequence"/>
</dbReference>
<dbReference type="OrthoDB" id="10410881at2759"/>
<evidence type="ECO:0000256" key="2">
    <source>
        <dbReference type="SAM" id="SignalP"/>
    </source>
</evidence>